<dbReference type="EMBL" id="JAVXUP010000330">
    <property type="protein sequence ID" value="KAK3030723.1"/>
    <property type="molecule type" value="Genomic_DNA"/>
</dbReference>
<dbReference type="Gene3D" id="2.40.70.10">
    <property type="entry name" value="Acid Proteases"/>
    <property type="match status" value="1"/>
</dbReference>
<reference evidence="1" key="1">
    <citation type="submission" date="2022-12" db="EMBL/GenBank/DDBJ databases">
        <title>Draft genome assemblies for two species of Escallonia (Escalloniales).</title>
        <authorList>
            <person name="Chanderbali A."/>
            <person name="Dervinis C."/>
            <person name="Anghel I."/>
            <person name="Soltis D."/>
            <person name="Soltis P."/>
            <person name="Zapata F."/>
        </authorList>
    </citation>
    <scope>NUCLEOTIDE SEQUENCE</scope>
    <source>
        <strain evidence="1">UCBG64.0493</strain>
        <tissue evidence="1">Leaf</tissue>
    </source>
</reference>
<gene>
    <name evidence="1" type="ORF">RJ639_037220</name>
</gene>
<keyword evidence="2" id="KW-1185">Reference proteome</keyword>
<sequence length="153" mass="17381">MVDVTGKTQEMLVDTRATHNFMSPRVTEWLGLKLTNNGSWFTDVNAEERPTKGVVKNVELRIGIWIGKADFNIIDMDELGVVLEMDFMKKSSAKLNPYCVVMMMLGKEGQLEWMIPLVSKDGADTQKAPETLDDYQLLLYIGFDEEFYNSNSS</sequence>
<dbReference type="InterPro" id="IPR021109">
    <property type="entry name" value="Peptidase_aspartic_dom_sf"/>
</dbReference>
<dbReference type="SUPFAM" id="SSF50630">
    <property type="entry name" value="Acid proteases"/>
    <property type="match status" value="1"/>
</dbReference>
<dbReference type="AlphaFoldDB" id="A0AA88WNK8"/>
<comment type="caution">
    <text evidence="1">The sequence shown here is derived from an EMBL/GenBank/DDBJ whole genome shotgun (WGS) entry which is preliminary data.</text>
</comment>
<evidence type="ECO:0000313" key="1">
    <source>
        <dbReference type="EMBL" id="KAK3030723.1"/>
    </source>
</evidence>
<evidence type="ECO:0000313" key="2">
    <source>
        <dbReference type="Proteomes" id="UP001188597"/>
    </source>
</evidence>
<dbReference type="Proteomes" id="UP001188597">
    <property type="component" value="Unassembled WGS sequence"/>
</dbReference>
<name>A0AA88WNK8_9ASTE</name>
<organism evidence="1 2">
    <name type="scientific">Escallonia herrerae</name>
    <dbReference type="NCBI Taxonomy" id="1293975"/>
    <lineage>
        <taxon>Eukaryota</taxon>
        <taxon>Viridiplantae</taxon>
        <taxon>Streptophyta</taxon>
        <taxon>Embryophyta</taxon>
        <taxon>Tracheophyta</taxon>
        <taxon>Spermatophyta</taxon>
        <taxon>Magnoliopsida</taxon>
        <taxon>eudicotyledons</taxon>
        <taxon>Gunneridae</taxon>
        <taxon>Pentapetalae</taxon>
        <taxon>asterids</taxon>
        <taxon>campanulids</taxon>
        <taxon>Escalloniales</taxon>
        <taxon>Escalloniaceae</taxon>
        <taxon>Escallonia</taxon>
    </lineage>
</organism>
<accession>A0AA88WNK8</accession>
<dbReference type="Pfam" id="PF13975">
    <property type="entry name" value="gag-asp_proteas"/>
    <property type="match status" value="1"/>
</dbReference>
<protein>
    <submittedName>
        <fullName evidence="1">Uncharacterized protein</fullName>
    </submittedName>
</protein>
<dbReference type="CDD" id="cd00303">
    <property type="entry name" value="retropepsin_like"/>
    <property type="match status" value="1"/>
</dbReference>
<proteinExistence type="predicted"/>